<evidence type="ECO:0000313" key="4">
    <source>
        <dbReference type="Proteomes" id="UP000464178"/>
    </source>
</evidence>
<dbReference type="Proteomes" id="UP000464178">
    <property type="component" value="Chromosome"/>
</dbReference>
<feature type="compositionally biased region" description="Basic and acidic residues" evidence="1">
    <location>
        <begin position="125"/>
        <end position="155"/>
    </location>
</feature>
<sequence length="155" mass="16121">MNTTSPKHEHGTHGKSGAGDLDQLLSDFFKSQLKQPWPKAPVPVTHAAVEPSELVATRTTESPRSAPVKFRDNTSRARFTLAASVALLLGTGWLLTNGYEPGTRPAGCPAPATSGPGILSGGSADGDKHLPLKKMGEDKAKGGDGGIKIDLKDGN</sequence>
<protein>
    <submittedName>
        <fullName evidence="3">Uncharacterized protein</fullName>
    </submittedName>
</protein>
<feature type="transmembrane region" description="Helical" evidence="2">
    <location>
        <begin position="79"/>
        <end position="96"/>
    </location>
</feature>
<evidence type="ECO:0000313" key="3">
    <source>
        <dbReference type="EMBL" id="VTR94287.1"/>
    </source>
</evidence>
<dbReference type="AlphaFoldDB" id="A0A6P2D0D7"/>
<keyword evidence="2" id="KW-0472">Membrane</keyword>
<dbReference type="RefSeq" id="WP_162668850.1">
    <property type="nucleotide sequence ID" value="NZ_LR593886.1"/>
</dbReference>
<feature type="region of interest" description="Disordered" evidence="1">
    <location>
        <begin position="103"/>
        <end position="155"/>
    </location>
</feature>
<dbReference type="KEGG" id="gms:SOIL9_34270"/>
<keyword evidence="2" id="KW-1133">Transmembrane helix</keyword>
<keyword evidence="4" id="KW-1185">Reference proteome</keyword>
<dbReference type="EMBL" id="LR593886">
    <property type="protein sequence ID" value="VTR94287.1"/>
    <property type="molecule type" value="Genomic_DNA"/>
</dbReference>
<keyword evidence="2" id="KW-0812">Transmembrane</keyword>
<name>A0A6P2D0D7_9BACT</name>
<gene>
    <name evidence="3" type="ORF">SOIL9_34270</name>
</gene>
<feature type="compositionally biased region" description="Basic and acidic residues" evidence="1">
    <location>
        <begin position="1"/>
        <end position="12"/>
    </location>
</feature>
<feature type="region of interest" description="Disordered" evidence="1">
    <location>
        <begin position="1"/>
        <end position="21"/>
    </location>
</feature>
<evidence type="ECO:0000256" key="2">
    <source>
        <dbReference type="SAM" id="Phobius"/>
    </source>
</evidence>
<proteinExistence type="predicted"/>
<organism evidence="3 4">
    <name type="scientific">Gemmata massiliana</name>
    <dbReference type="NCBI Taxonomy" id="1210884"/>
    <lineage>
        <taxon>Bacteria</taxon>
        <taxon>Pseudomonadati</taxon>
        <taxon>Planctomycetota</taxon>
        <taxon>Planctomycetia</taxon>
        <taxon>Gemmatales</taxon>
        <taxon>Gemmataceae</taxon>
        <taxon>Gemmata</taxon>
    </lineage>
</organism>
<reference evidence="3 4" key="1">
    <citation type="submission" date="2019-05" db="EMBL/GenBank/DDBJ databases">
        <authorList>
            <consortium name="Science for Life Laboratories"/>
        </authorList>
    </citation>
    <scope>NUCLEOTIDE SEQUENCE [LARGE SCALE GENOMIC DNA]</scope>
    <source>
        <strain evidence="3">Soil9</strain>
    </source>
</reference>
<evidence type="ECO:0000256" key="1">
    <source>
        <dbReference type="SAM" id="MobiDB-lite"/>
    </source>
</evidence>
<accession>A0A6P2D0D7</accession>